<sequence length="119" mass="13368">MADQCRGVKRTIENEVPAMPPKTISYPVRHTREVAEEIDAIAASNGFGTRAKFMVHAALNYKKEDDEAVAVELARISFALRQLDRAETGRVHLLKRRNIREIERTARAALTAVIERNVG</sequence>
<reference evidence="1 2" key="1">
    <citation type="submission" date="2017-01" db="EMBL/GenBank/DDBJ databases">
        <title>Complete genome of Tateyamaria omphalii DOK1-4 isolated from seawater in Dokdo.</title>
        <authorList>
            <person name="Kim J.H."/>
            <person name="Chi W.-J."/>
        </authorList>
    </citation>
    <scope>NUCLEOTIDE SEQUENCE [LARGE SCALE GENOMIC DNA]</scope>
    <source>
        <strain evidence="1 2">DOK1-4</strain>
    </source>
</reference>
<keyword evidence="2" id="KW-1185">Reference proteome</keyword>
<accession>A0A1P8MTR1</accession>
<evidence type="ECO:0000313" key="2">
    <source>
        <dbReference type="Proteomes" id="UP000186336"/>
    </source>
</evidence>
<dbReference type="AlphaFoldDB" id="A0A1P8MTR1"/>
<gene>
    <name evidence="1" type="ORF">BWR18_06520</name>
</gene>
<dbReference type="KEGG" id="tom:BWR18_06520"/>
<proteinExistence type="predicted"/>
<protein>
    <submittedName>
        <fullName evidence="1">Uncharacterized protein</fullName>
    </submittedName>
</protein>
<evidence type="ECO:0000313" key="1">
    <source>
        <dbReference type="EMBL" id="APX11373.1"/>
    </source>
</evidence>
<organism evidence="1 2">
    <name type="scientific">Tateyamaria omphalii</name>
    <dbReference type="NCBI Taxonomy" id="299262"/>
    <lineage>
        <taxon>Bacteria</taxon>
        <taxon>Pseudomonadati</taxon>
        <taxon>Pseudomonadota</taxon>
        <taxon>Alphaproteobacteria</taxon>
        <taxon>Rhodobacterales</taxon>
        <taxon>Roseobacteraceae</taxon>
        <taxon>Tateyamaria</taxon>
    </lineage>
</organism>
<name>A0A1P8MTR1_9RHOB</name>
<dbReference type="EMBL" id="CP019312">
    <property type="protein sequence ID" value="APX11373.1"/>
    <property type="molecule type" value="Genomic_DNA"/>
</dbReference>
<dbReference type="Proteomes" id="UP000186336">
    <property type="component" value="Chromosome"/>
</dbReference>